<evidence type="ECO:0000256" key="4">
    <source>
        <dbReference type="ARBA" id="ARBA00022982"/>
    </source>
</evidence>
<dbReference type="InterPro" id="IPR041854">
    <property type="entry name" value="BFD-like_2Fe2S-bd_dom_sf"/>
</dbReference>
<keyword evidence="6" id="KW-0411">Iron-sulfur</keyword>
<evidence type="ECO:0000256" key="5">
    <source>
        <dbReference type="ARBA" id="ARBA00023004"/>
    </source>
</evidence>
<evidence type="ECO:0000313" key="11">
    <source>
        <dbReference type="Proteomes" id="UP000031572"/>
    </source>
</evidence>
<reference evidence="10 11" key="1">
    <citation type="submission" date="2014-12" db="EMBL/GenBank/DDBJ databases">
        <title>Denitrispirillum autotrophicum gen. nov., sp. nov., Denitrifying, Facultatively Autotrophic Bacteria Isolated from Rice Paddy Soil.</title>
        <authorList>
            <person name="Ishii S."/>
            <person name="Ashida N."/>
            <person name="Ohno H."/>
            <person name="Otsuka S."/>
            <person name="Yokota A."/>
            <person name="Senoo K."/>
        </authorList>
    </citation>
    <scope>NUCLEOTIDE SEQUENCE [LARGE SCALE GENOMIC DNA]</scope>
    <source>
        <strain evidence="10 11">TSA66</strain>
    </source>
</reference>
<dbReference type="PANTHER" id="PTHR37424:SF1">
    <property type="entry name" value="BACTERIOFERRITIN-ASSOCIATED FERREDOXIN"/>
    <property type="match status" value="1"/>
</dbReference>
<keyword evidence="11" id="KW-1185">Reference proteome</keyword>
<proteinExistence type="inferred from homology"/>
<gene>
    <name evidence="10" type="ORF">TSA66_17125</name>
</gene>
<evidence type="ECO:0000313" key="10">
    <source>
        <dbReference type="EMBL" id="KIF82127.1"/>
    </source>
</evidence>
<name>A0A0C1YNF6_9BURK</name>
<protein>
    <recommendedName>
        <fullName evidence="7">Bacterioferritin-associated ferredoxin</fullName>
    </recommendedName>
</protein>
<comment type="similarity">
    <text evidence="8">Belongs to the Bfd family.</text>
</comment>
<dbReference type="Pfam" id="PF04324">
    <property type="entry name" value="Fer2_BFD"/>
    <property type="match status" value="1"/>
</dbReference>
<dbReference type="EMBL" id="JWJG01000028">
    <property type="protein sequence ID" value="KIF82127.1"/>
    <property type="molecule type" value="Genomic_DNA"/>
</dbReference>
<dbReference type="InterPro" id="IPR007419">
    <property type="entry name" value="BFD-like_2Fe2S-bd_dom"/>
</dbReference>
<dbReference type="Gene3D" id="1.10.10.1100">
    <property type="entry name" value="BFD-like [2Fe-2S]-binding domain"/>
    <property type="match status" value="1"/>
</dbReference>
<evidence type="ECO:0000256" key="1">
    <source>
        <dbReference type="ARBA" id="ARBA00022448"/>
    </source>
</evidence>
<dbReference type="GO" id="GO:0051537">
    <property type="term" value="F:2 iron, 2 sulfur cluster binding"/>
    <property type="evidence" value="ECO:0007669"/>
    <property type="project" value="UniProtKB-KW"/>
</dbReference>
<keyword evidence="4" id="KW-0249">Electron transport</keyword>
<evidence type="ECO:0000259" key="9">
    <source>
        <dbReference type="Pfam" id="PF04324"/>
    </source>
</evidence>
<evidence type="ECO:0000256" key="8">
    <source>
        <dbReference type="ARBA" id="ARBA00046332"/>
    </source>
</evidence>
<keyword evidence="3" id="KW-0479">Metal-binding</keyword>
<dbReference type="RefSeq" id="WP_040040803.1">
    <property type="nucleotide sequence ID" value="NZ_JWJG01000028.1"/>
</dbReference>
<dbReference type="PANTHER" id="PTHR37424">
    <property type="entry name" value="BACTERIOFERRITIN-ASSOCIATED FERREDOXIN"/>
    <property type="match status" value="1"/>
</dbReference>
<keyword evidence="1" id="KW-0813">Transport</keyword>
<dbReference type="Proteomes" id="UP000031572">
    <property type="component" value="Unassembled WGS sequence"/>
</dbReference>
<evidence type="ECO:0000256" key="3">
    <source>
        <dbReference type="ARBA" id="ARBA00022723"/>
    </source>
</evidence>
<accession>A0A0C1YNF6</accession>
<dbReference type="AlphaFoldDB" id="A0A0C1YNF6"/>
<keyword evidence="5" id="KW-0408">Iron</keyword>
<organism evidence="10 11">
    <name type="scientific">Noviherbaspirillum autotrophicum</name>
    <dbReference type="NCBI Taxonomy" id="709839"/>
    <lineage>
        <taxon>Bacteria</taxon>
        <taxon>Pseudomonadati</taxon>
        <taxon>Pseudomonadota</taxon>
        <taxon>Betaproteobacteria</taxon>
        <taxon>Burkholderiales</taxon>
        <taxon>Oxalobacteraceae</taxon>
        <taxon>Noviherbaspirillum</taxon>
    </lineage>
</organism>
<evidence type="ECO:0000256" key="2">
    <source>
        <dbReference type="ARBA" id="ARBA00022714"/>
    </source>
</evidence>
<evidence type="ECO:0000256" key="7">
    <source>
        <dbReference type="ARBA" id="ARBA00039386"/>
    </source>
</evidence>
<dbReference type="GO" id="GO:0046872">
    <property type="term" value="F:metal ion binding"/>
    <property type="evidence" value="ECO:0007669"/>
    <property type="project" value="UniProtKB-KW"/>
</dbReference>
<sequence length="66" mass="6929">MIVCVCNNVSERKIQHAVNAGARSMLALRASLGVGNCCGKCNSCTKDILHECLQAQSERAPVALAA</sequence>
<dbReference type="STRING" id="709839.TSA66_17125"/>
<keyword evidence="2" id="KW-0001">2Fe-2S</keyword>
<evidence type="ECO:0000256" key="6">
    <source>
        <dbReference type="ARBA" id="ARBA00023014"/>
    </source>
</evidence>
<comment type="caution">
    <text evidence="10">The sequence shown here is derived from an EMBL/GenBank/DDBJ whole genome shotgun (WGS) entry which is preliminary data.</text>
</comment>
<dbReference type="InterPro" id="IPR052371">
    <property type="entry name" value="BFD-associated_ferredoxin"/>
</dbReference>
<dbReference type="OrthoDB" id="9815350at2"/>
<feature type="domain" description="BFD-like [2Fe-2S]-binding" evidence="9">
    <location>
        <begin position="2"/>
        <end position="51"/>
    </location>
</feature>